<evidence type="ECO:0000313" key="2">
    <source>
        <dbReference type="EMBL" id="SHF01057.1"/>
    </source>
</evidence>
<dbReference type="Proteomes" id="UP000184048">
    <property type="component" value="Unassembled WGS sequence"/>
</dbReference>
<name>A0A1M4Y5F5_9BACT</name>
<protein>
    <submittedName>
        <fullName evidence="2">Uncharacterized protein</fullName>
    </submittedName>
</protein>
<keyword evidence="3" id="KW-1185">Reference proteome</keyword>
<dbReference type="EMBL" id="FQUU01000005">
    <property type="protein sequence ID" value="SHF01057.1"/>
    <property type="molecule type" value="Genomic_DNA"/>
</dbReference>
<reference evidence="2 3" key="1">
    <citation type="submission" date="2016-11" db="EMBL/GenBank/DDBJ databases">
        <authorList>
            <person name="Jaros S."/>
            <person name="Januszkiewicz K."/>
            <person name="Wedrychowicz H."/>
        </authorList>
    </citation>
    <scope>NUCLEOTIDE SEQUENCE [LARGE SCALE GENOMIC DNA]</scope>
    <source>
        <strain evidence="2 3">DSM 18119</strain>
    </source>
</reference>
<dbReference type="AlphaFoldDB" id="A0A1M4Y5F5"/>
<organism evidence="2 3">
    <name type="scientific">Flavisolibacter ginsengisoli DSM 18119</name>
    <dbReference type="NCBI Taxonomy" id="1121884"/>
    <lineage>
        <taxon>Bacteria</taxon>
        <taxon>Pseudomonadati</taxon>
        <taxon>Bacteroidota</taxon>
        <taxon>Chitinophagia</taxon>
        <taxon>Chitinophagales</taxon>
        <taxon>Chitinophagaceae</taxon>
        <taxon>Flavisolibacter</taxon>
    </lineage>
</organism>
<keyword evidence="1" id="KW-0472">Membrane</keyword>
<keyword evidence="1" id="KW-1133">Transmembrane helix</keyword>
<feature type="transmembrane region" description="Helical" evidence="1">
    <location>
        <begin position="32"/>
        <end position="52"/>
    </location>
</feature>
<evidence type="ECO:0000313" key="3">
    <source>
        <dbReference type="Proteomes" id="UP000184048"/>
    </source>
</evidence>
<sequence>MSANDVITSDESRDGYLKLLVTAAVTHRERHLQPFVICWLITFYKYLLFIALQRLLY</sequence>
<accession>A0A1M4Y5F5</accession>
<proteinExistence type="predicted"/>
<evidence type="ECO:0000256" key="1">
    <source>
        <dbReference type="SAM" id="Phobius"/>
    </source>
</evidence>
<keyword evidence="1" id="KW-0812">Transmembrane</keyword>
<gene>
    <name evidence="2" type="ORF">SAMN02745131_01607</name>
</gene>